<organism evidence="1">
    <name type="scientific">marine sediment metagenome</name>
    <dbReference type="NCBI Taxonomy" id="412755"/>
    <lineage>
        <taxon>unclassified sequences</taxon>
        <taxon>metagenomes</taxon>
        <taxon>ecological metagenomes</taxon>
    </lineage>
</organism>
<protein>
    <submittedName>
        <fullName evidence="1">Uncharacterized protein</fullName>
    </submittedName>
</protein>
<name>X1TFQ0_9ZZZZ</name>
<evidence type="ECO:0000313" key="1">
    <source>
        <dbReference type="EMBL" id="GAJ04089.1"/>
    </source>
</evidence>
<accession>X1TFQ0</accession>
<dbReference type="EMBL" id="BARW01030250">
    <property type="protein sequence ID" value="GAJ04089.1"/>
    <property type="molecule type" value="Genomic_DNA"/>
</dbReference>
<proteinExistence type="predicted"/>
<dbReference type="AlphaFoldDB" id="X1TFQ0"/>
<gene>
    <name evidence="1" type="ORF">S12H4_48404</name>
</gene>
<comment type="caution">
    <text evidence="1">The sequence shown here is derived from an EMBL/GenBank/DDBJ whole genome shotgun (WGS) entry which is preliminary data.</text>
</comment>
<sequence length="52" mass="6139">MDLSISLVMKFVFFVAENYKNNIVKFEIRISKSETNSNFKFYNVLNAARDEL</sequence>
<reference evidence="1" key="1">
    <citation type="journal article" date="2014" name="Front. Microbiol.">
        <title>High frequency of phylogenetically diverse reductive dehalogenase-homologous genes in deep subseafloor sedimentary metagenomes.</title>
        <authorList>
            <person name="Kawai M."/>
            <person name="Futagami T."/>
            <person name="Toyoda A."/>
            <person name="Takaki Y."/>
            <person name="Nishi S."/>
            <person name="Hori S."/>
            <person name="Arai W."/>
            <person name="Tsubouchi T."/>
            <person name="Morono Y."/>
            <person name="Uchiyama I."/>
            <person name="Ito T."/>
            <person name="Fujiyama A."/>
            <person name="Inagaki F."/>
            <person name="Takami H."/>
        </authorList>
    </citation>
    <scope>NUCLEOTIDE SEQUENCE</scope>
    <source>
        <strain evidence="1">Expedition CK06-06</strain>
    </source>
</reference>